<comment type="caution">
    <text evidence="10">The sequence shown here is derived from an EMBL/GenBank/DDBJ whole genome shotgun (WGS) entry which is preliminary data.</text>
</comment>
<comment type="subunit">
    <text evidence="6">Component of the mitochondrial large ribosomal subunit. Mature mitochondrial ribosomes consist of a small (37S) and a large (54S) subunit. The 37S subunit contains at least 33 different proteins and 1 molecule of RNA (15S). The 54S subunit contains at least 45 different proteins and 1 molecule of RNA (21S).</text>
</comment>
<dbReference type="GO" id="GO:0005762">
    <property type="term" value="C:mitochondrial large ribosomal subunit"/>
    <property type="evidence" value="ECO:0007669"/>
    <property type="project" value="TreeGrafter"/>
</dbReference>
<evidence type="ECO:0000313" key="10">
    <source>
        <dbReference type="EMBL" id="KAJ5232678.1"/>
    </source>
</evidence>
<evidence type="ECO:0000256" key="4">
    <source>
        <dbReference type="ARBA" id="ARBA00023128"/>
    </source>
</evidence>
<evidence type="ECO:0000256" key="8">
    <source>
        <dbReference type="ARBA" id="ARBA00035399"/>
    </source>
</evidence>
<feature type="region of interest" description="Disordered" evidence="9">
    <location>
        <begin position="81"/>
        <end position="125"/>
    </location>
</feature>
<dbReference type="Proteomes" id="UP001150941">
    <property type="component" value="Unassembled WGS sequence"/>
</dbReference>
<accession>A0A9W9P286</accession>
<evidence type="ECO:0000256" key="1">
    <source>
        <dbReference type="ARBA" id="ARBA00004173"/>
    </source>
</evidence>
<comment type="similarity">
    <text evidence="2">Belongs to the universal ribosomal protein uL29 family.</text>
</comment>
<gene>
    <name evidence="10" type="ORF">N7468_005634</name>
</gene>
<dbReference type="PANTHER" id="PTHR21183">
    <property type="entry name" value="RIBOSOMAL PROTEIN L47, MITOCHONDRIAL-RELATED"/>
    <property type="match status" value="1"/>
</dbReference>
<dbReference type="GO" id="GO:0003735">
    <property type="term" value="F:structural constituent of ribosome"/>
    <property type="evidence" value="ECO:0007669"/>
    <property type="project" value="InterPro"/>
</dbReference>
<dbReference type="Pfam" id="PF06984">
    <property type="entry name" value="MRP-L47"/>
    <property type="match status" value="1"/>
</dbReference>
<keyword evidence="4" id="KW-0496">Mitochondrion</keyword>
<reference evidence="10" key="1">
    <citation type="submission" date="2022-11" db="EMBL/GenBank/DDBJ databases">
        <authorList>
            <person name="Petersen C."/>
        </authorList>
    </citation>
    <scope>NUCLEOTIDE SEQUENCE</scope>
    <source>
        <strain evidence="10">IBT 19713</strain>
    </source>
</reference>
<dbReference type="PANTHER" id="PTHR21183:SF18">
    <property type="entry name" value="LARGE RIBOSOMAL SUBUNIT PROTEIN UL29M"/>
    <property type="match status" value="1"/>
</dbReference>
<keyword evidence="3 10" id="KW-0689">Ribosomal protein</keyword>
<dbReference type="InterPro" id="IPR010729">
    <property type="entry name" value="Ribosomal_uL29_mit"/>
</dbReference>
<evidence type="ECO:0000256" key="6">
    <source>
        <dbReference type="ARBA" id="ARBA00026009"/>
    </source>
</evidence>
<evidence type="ECO:0000256" key="3">
    <source>
        <dbReference type="ARBA" id="ARBA00022980"/>
    </source>
</evidence>
<proteinExistence type="inferred from homology"/>
<evidence type="ECO:0000256" key="2">
    <source>
        <dbReference type="ARBA" id="ARBA00009254"/>
    </source>
</evidence>
<dbReference type="GO" id="GO:0032543">
    <property type="term" value="P:mitochondrial translation"/>
    <property type="evidence" value="ECO:0007669"/>
    <property type="project" value="TreeGrafter"/>
</dbReference>
<dbReference type="Gene3D" id="6.10.330.20">
    <property type="match status" value="1"/>
</dbReference>
<comment type="subcellular location">
    <subcellularLocation>
        <location evidence="1">Mitochondrion</location>
    </subcellularLocation>
</comment>
<dbReference type="OrthoDB" id="270763at2759"/>
<dbReference type="EMBL" id="JAPQKS010000004">
    <property type="protein sequence ID" value="KAJ5232678.1"/>
    <property type="molecule type" value="Genomic_DNA"/>
</dbReference>
<dbReference type="AlphaFoldDB" id="A0A9W9P286"/>
<evidence type="ECO:0000256" key="7">
    <source>
        <dbReference type="ARBA" id="ARBA00035289"/>
    </source>
</evidence>
<organism evidence="10 11">
    <name type="scientific">Penicillium chermesinum</name>
    <dbReference type="NCBI Taxonomy" id="63820"/>
    <lineage>
        <taxon>Eukaryota</taxon>
        <taxon>Fungi</taxon>
        <taxon>Dikarya</taxon>
        <taxon>Ascomycota</taxon>
        <taxon>Pezizomycotina</taxon>
        <taxon>Eurotiomycetes</taxon>
        <taxon>Eurotiomycetidae</taxon>
        <taxon>Eurotiales</taxon>
        <taxon>Aspergillaceae</taxon>
        <taxon>Penicillium</taxon>
    </lineage>
</organism>
<name>A0A9W9P286_9EURO</name>
<dbReference type="InterPro" id="IPR038340">
    <property type="entry name" value="MRP-L47_sf"/>
</dbReference>
<dbReference type="GeneID" id="83202233"/>
<sequence>MQRPAVAHVARYGGLVLAELPPPYLAPSLLSMNQPQSSSFSTTAVAAGRSGGRGRDMSKNRGVSAIHRTGPKFKLTAAKYPLPKPVPRDQLPEPAKTPKHGLWGFFPKSRETLSTPESDGEHGRPWAIPELREKSWEDLHRLWWVCVKERNRIATSNYERARLMAGYGDHEADVRDKAVLTTMRAIKHVLRERWYAWEEAKRLYEKGVRPDAEVFEE</sequence>
<evidence type="ECO:0000256" key="9">
    <source>
        <dbReference type="SAM" id="MobiDB-lite"/>
    </source>
</evidence>
<protein>
    <recommendedName>
        <fullName evidence="7">Large ribosomal subunit protein uL29m</fullName>
    </recommendedName>
    <alternativeName>
        <fullName evidence="8">54S ribosomal protein L4, mitochondrial</fullName>
    </alternativeName>
</protein>
<dbReference type="RefSeq" id="XP_058330670.1">
    <property type="nucleotide sequence ID" value="XM_058474930.1"/>
</dbReference>
<evidence type="ECO:0000313" key="11">
    <source>
        <dbReference type="Proteomes" id="UP001150941"/>
    </source>
</evidence>
<keyword evidence="5" id="KW-0687">Ribonucleoprotein</keyword>
<evidence type="ECO:0000256" key="5">
    <source>
        <dbReference type="ARBA" id="ARBA00023274"/>
    </source>
</evidence>
<reference evidence="10" key="2">
    <citation type="journal article" date="2023" name="IMA Fungus">
        <title>Comparative genomic study of the Penicillium genus elucidates a diverse pangenome and 15 lateral gene transfer events.</title>
        <authorList>
            <person name="Petersen C."/>
            <person name="Sorensen T."/>
            <person name="Nielsen M.R."/>
            <person name="Sondergaard T.E."/>
            <person name="Sorensen J.L."/>
            <person name="Fitzpatrick D.A."/>
            <person name="Frisvad J.C."/>
            <person name="Nielsen K.L."/>
        </authorList>
    </citation>
    <scope>NUCLEOTIDE SEQUENCE</scope>
    <source>
        <strain evidence="10">IBT 19713</strain>
    </source>
</reference>
<keyword evidence="11" id="KW-1185">Reference proteome</keyword>